<accession>A0ABD2Q668</accession>
<dbReference type="EMBL" id="JBJKFK010001069">
    <property type="protein sequence ID" value="KAL3314201.1"/>
    <property type="molecule type" value="Genomic_DNA"/>
</dbReference>
<keyword evidence="2" id="KW-1185">Reference proteome</keyword>
<gene>
    <name evidence="1" type="ORF">Ciccas_007186</name>
</gene>
<protein>
    <submittedName>
        <fullName evidence="1">Uncharacterized protein</fullName>
    </submittedName>
</protein>
<name>A0ABD2Q668_9PLAT</name>
<reference evidence="1 2" key="1">
    <citation type="submission" date="2024-11" db="EMBL/GenBank/DDBJ databases">
        <title>Adaptive evolution of stress response genes in parasites aligns with host niche diversity.</title>
        <authorList>
            <person name="Hahn C."/>
            <person name="Resl P."/>
        </authorList>
    </citation>
    <scope>NUCLEOTIDE SEQUENCE [LARGE SCALE GENOMIC DNA]</scope>
    <source>
        <strain evidence="1">EGGRZ-B1_66</strain>
        <tissue evidence="1">Body</tissue>
    </source>
</reference>
<evidence type="ECO:0000313" key="2">
    <source>
        <dbReference type="Proteomes" id="UP001626550"/>
    </source>
</evidence>
<evidence type="ECO:0000313" key="1">
    <source>
        <dbReference type="EMBL" id="KAL3314201.1"/>
    </source>
</evidence>
<dbReference type="Proteomes" id="UP001626550">
    <property type="component" value="Unassembled WGS sequence"/>
</dbReference>
<organism evidence="1 2">
    <name type="scientific">Cichlidogyrus casuarinus</name>
    <dbReference type="NCBI Taxonomy" id="1844966"/>
    <lineage>
        <taxon>Eukaryota</taxon>
        <taxon>Metazoa</taxon>
        <taxon>Spiralia</taxon>
        <taxon>Lophotrochozoa</taxon>
        <taxon>Platyhelminthes</taxon>
        <taxon>Monogenea</taxon>
        <taxon>Monopisthocotylea</taxon>
        <taxon>Dactylogyridea</taxon>
        <taxon>Ancyrocephalidae</taxon>
        <taxon>Cichlidogyrus</taxon>
    </lineage>
</organism>
<proteinExistence type="predicted"/>
<sequence length="96" mass="11237">MFADELFIVEDFRAEPVGLSQLWMNHYHGPNKENGAMERIEIVSSDSDSDLATLEEFSATDCWSRLKPKSYPFMNQGRLFLTEIISKDYFNNFKKF</sequence>
<comment type="caution">
    <text evidence="1">The sequence shown here is derived from an EMBL/GenBank/DDBJ whole genome shotgun (WGS) entry which is preliminary data.</text>
</comment>
<dbReference type="AlphaFoldDB" id="A0ABD2Q668"/>